<organism evidence="2 3">
    <name type="scientific">Holothuria leucospilota</name>
    <name type="common">Black long sea cucumber</name>
    <name type="synonym">Mertensiothuria leucospilota</name>
    <dbReference type="NCBI Taxonomy" id="206669"/>
    <lineage>
        <taxon>Eukaryota</taxon>
        <taxon>Metazoa</taxon>
        <taxon>Echinodermata</taxon>
        <taxon>Eleutherozoa</taxon>
        <taxon>Echinozoa</taxon>
        <taxon>Holothuroidea</taxon>
        <taxon>Aspidochirotacea</taxon>
        <taxon>Aspidochirotida</taxon>
        <taxon>Holothuriidae</taxon>
        <taxon>Holothuria</taxon>
    </lineage>
</organism>
<evidence type="ECO:0000256" key="1">
    <source>
        <dbReference type="SAM" id="SignalP"/>
    </source>
</evidence>
<reference evidence="2" key="1">
    <citation type="submission" date="2021-10" db="EMBL/GenBank/DDBJ databases">
        <title>Tropical sea cucumber genome reveals ecological adaptation and Cuvierian tubules defense mechanism.</title>
        <authorList>
            <person name="Chen T."/>
        </authorList>
    </citation>
    <scope>NUCLEOTIDE SEQUENCE</scope>
    <source>
        <strain evidence="2">Nanhai2018</strain>
        <tissue evidence="2">Muscle</tissue>
    </source>
</reference>
<evidence type="ECO:0000313" key="3">
    <source>
        <dbReference type="Proteomes" id="UP001152320"/>
    </source>
</evidence>
<comment type="caution">
    <text evidence="2">The sequence shown here is derived from an EMBL/GenBank/DDBJ whole genome shotgun (WGS) entry which is preliminary data.</text>
</comment>
<keyword evidence="1" id="KW-0732">Signal</keyword>
<dbReference type="AlphaFoldDB" id="A0A9Q1H2L8"/>
<keyword evidence="3" id="KW-1185">Reference proteome</keyword>
<protein>
    <submittedName>
        <fullName evidence="2">Uncharacterized protein</fullName>
    </submittedName>
</protein>
<feature type="signal peptide" evidence="1">
    <location>
        <begin position="1"/>
        <end position="23"/>
    </location>
</feature>
<dbReference type="EMBL" id="JAIZAY010000011">
    <property type="protein sequence ID" value="KAJ8032937.1"/>
    <property type="molecule type" value="Genomic_DNA"/>
</dbReference>
<name>A0A9Q1H2L8_HOLLE</name>
<feature type="chain" id="PRO_5040145056" evidence="1">
    <location>
        <begin position="24"/>
        <end position="56"/>
    </location>
</feature>
<sequence>MTMLLRKYLTRVVFNLLIALSHQGVLNTLSTNMLSTEGIAMKFILNVLLQIHLEFT</sequence>
<evidence type="ECO:0000313" key="2">
    <source>
        <dbReference type="EMBL" id="KAJ8032937.1"/>
    </source>
</evidence>
<proteinExistence type="predicted"/>
<dbReference type="Proteomes" id="UP001152320">
    <property type="component" value="Chromosome 11"/>
</dbReference>
<accession>A0A9Q1H2L8</accession>
<gene>
    <name evidence="2" type="ORF">HOLleu_23030</name>
</gene>